<evidence type="ECO:0000256" key="6">
    <source>
        <dbReference type="ARBA" id="ARBA00022840"/>
    </source>
</evidence>
<dbReference type="GO" id="GO:0005524">
    <property type="term" value="F:ATP binding"/>
    <property type="evidence" value="ECO:0007669"/>
    <property type="project" value="UniProtKB-KW"/>
</dbReference>
<evidence type="ECO:0000256" key="2">
    <source>
        <dbReference type="ARBA" id="ARBA00005417"/>
    </source>
</evidence>
<dbReference type="PATRIC" id="fig|157838.3.peg.4904"/>
<dbReference type="AlphaFoldDB" id="A0A0Q3WR35"/>
<dbReference type="PROSITE" id="PS00211">
    <property type="entry name" value="ABC_TRANSPORTER_1"/>
    <property type="match status" value="2"/>
</dbReference>
<keyword evidence="10" id="KW-1185">Reference proteome</keyword>
<dbReference type="PANTHER" id="PTHR43297:SF2">
    <property type="entry name" value="DIPEPTIDE TRANSPORT ATP-BINDING PROTEIN DPPD"/>
    <property type="match status" value="1"/>
</dbReference>
<evidence type="ECO:0000256" key="4">
    <source>
        <dbReference type="ARBA" id="ARBA00022475"/>
    </source>
</evidence>
<dbReference type="SUPFAM" id="SSF52540">
    <property type="entry name" value="P-loop containing nucleoside triphosphate hydrolases"/>
    <property type="match status" value="2"/>
</dbReference>
<dbReference type="CDD" id="cd03257">
    <property type="entry name" value="ABC_NikE_OppD_transporters"/>
    <property type="match status" value="2"/>
</dbReference>
<dbReference type="GO" id="GO:0005886">
    <property type="term" value="C:plasma membrane"/>
    <property type="evidence" value="ECO:0007669"/>
    <property type="project" value="UniProtKB-SubCell"/>
</dbReference>
<dbReference type="PANTHER" id="PTHR43297">
    <property type="entry name" value="OLIGOPEPTIDE TRANSPORT ATP-BINDING PROTEIN APPD"/>
    <property type="match status" value="1"/>
</dbReference>
<evidence type="ECO:0000313" key="10">
    <source>
        <dbReference type="Proteomes" id="UP000051888"/>
    </source>
</evidence>
<dbReference type="InterPro" id="IPR003439">
    <property type="entry name" value="ABC_transporter-like_ATP-bd"/>
</dbReference>
<dbReference type="InterPro" id="IPR003593">
    <property type="entry name" value="AAA+_ATPase"/>
</dbReference>
<dbReference type="SMART" id="SM00382">
    <property type="entry name" value="AAA"/>
    <property type="match status" value="2"/>
</dbReference>
<reference evidence="9 10" key="1">
    <citation type="submission" date="2015-09" db="EMBL/GenBank/DDBJ databases">
        <title>Genome sequencing project for genomic taxonomy and phylogenomics of Bacillus-like bacteria.</title>
        <authorList>
            <person name="Liu B."/>
            <person name="Wang J."/>
            <person name="Zhu Y."/>
            <person name="Liu G."/>
            <person name="Chen Q."/>
            <person name="Chen Z."/>
            <person name="Lan J."/>
            <person name="Che J."/>
            <person name="Ge C."/>
            <person name="Shi H."/>
            <person name="Pan Z."/>
            <person name="Liu X."/>
        </authorList>
    </citation>
    <scope>NUCLEOTIDE SEQUENCE [LARGE SCALE GENOMIC DNA]</scope>
    <source>
        <strain evidence="9 10">LMG 18435</strain>
    </source>
</reference>
<feature type="domain" description="ABC transporter" evidence="8">
    <location>
        <begin position="14"/>
        <end position="265"/>
    </location>
</feature>
<keyword evidence="3" id="KW-0813">Transport</keyword>
<dbReference type="STRING" id="157838.AN964_22365"/>
<dbReference type="Pfam" id="PF08352">
    <property type="entry name" value="oligo_HPY"/>
    <property type="match status" value="2"/>
</dbReference>
<protein>
    <recommendedName>
        <fullName evidence="8">ABC transporter domain-containing protein</fullName>
    </recommendedName>
</protein>
<dbReference type="InterPro" id="IPR017871">
    <property type="entry name" value="ABC_transporter-like_CS"/>
</dbReference>
<proteinExistence type="inferred from homology"/>
<evidence type="ECO:0000313" key="9">
    <source>
        <dbReference type="EMBL" id="KQL50411.1"/>
    </source>
</evidence>
<dbReference type="Gene3D" id="3.40.50.300">
    <property type="entry name" value="P-loop containing nucleotide triphosphate hydrolases"/>
    <property type="match status" value="2"/>
</dbReference>
<comment type="similarity">
    <text evidence="2">Belongs to the ABC transporter superfamily.</text>
</comment>
<dbReference type="NCBIfam" id="NF008453">
    <property type="entry name" value="PRK11308.1"/>
    <property type="match status" value="2"/>
</dbReference>
<dbReference type="Proteomes" id="UP000051888">
    <property type="component" value="Unassembled WGS sequence"/>
</dbReference>
<evidence type="ECO:0000256" key="3">
    <source>
        <dbReference type="ARBA" id="ARBA00022448"/>
    </source>
</evidence>
<evidence type="ECO:0000256" key="7">
    <source>
        <dbReference type="ARBA" id="ARBA00023136"/>
    </source>
</evidence>
<dbReference type="Pfam" id="PF00005">
    <property type="entry name" value="ABC_tran"/>
    <property type="match status" value="2"/>
</dbReference>
<dbReference type="InterPro" id="IPR027417">
    <property type="entry name" value="P-loop_NTPase"/>
</dbReference>
<name>A0A0Q3WR35_9BACI</name>
<dbReference type="GO" id="GO:0015833">
    <property type="term" value="P:peptide transport"/>
    <property type="evidence" value="ECO:0007669"/>
    <property type="project" value="InterPro"/>
</dbReference>
<keyword evidence="7" id="KW-0472">Membrane</keyword>
<comment type="caution">
    <text evidence="9">The sequence shown here is derived from an EMBL/GenBank/DDBJ whole genome shotgun (WGS) entry which is preliminary data.</text>
</comment>
<dbReference type="PROSITE" id="PS50893">
    <property type="entry name" value="ABC_TRANSPORTER_2"/>
    <property type="match status" value="2"/>
</dbReference>
<keyword evidence="5" id="KW-0547">Nucleotide-binding</keyword>
<sequence length="686" mass="76856">MRVFREAQSMENILEVKDLHVSFKTYAGTVRAIRGVNFTLKKGETLAIVGESGSGKSVTSRAIMRLLPEGISSIDQGEIWFNRQNLVQLSERKMQSIRGSEISMIFQDPMTALNPTMKVGKQVAESVIKHQKLSKSKAKEIAMELFQLVGIPNAEMRFNQYPHQFSGGMRQRIMIALALACNPKILIADEPTTALDVTIQAQILDLLKDIQKKTGTAIILITHDLGVVANIADSVAIMYAGKIVEKGTVDDVFYDPKHPYNWGLLSSMPSLDTTGELISIPGSPPDLMDPPKGDPFAPRNEYALAIDYELEPPMYKVSETHYAASWLLHEKAPKVTPPITVNEKGITLVKKDESSVALMERHPSNEPIMEVKNLTKYFTLGGQITLKAVDNVSFQIMKGETFGLVGESGCGKSTTGRTILKLYEATGGEVIFNQQPIHGSLNNTEKNRVHRKMQMVFQDPYASLDPRKTVEDIIAEGMDIHHLYETKKERADKVQQLLELVGLQKEHASRYPHEFSGGQRQRIGIARALAVQPEFMILDEPISALDVSIQAQVVNLLKKLQKEKGLTYLFIAHDLSMVKYISDRIGVMYLGNIVEMAPSEELYREPLHPYTQALLSAIPIPNPKVERRRERIVLNSDLPSAIDPPSGCRFRTRCPIATEKCKEVPEWREVREGRWVACHFSETLMK</sequence>
<dbReference type="NCBIfam" id="NF007739">
    <property type="entry name" value="PRK10419.1"/>
    <property type="match status" value="2"/>
</dbReference>
<feature type="domain" description="ABC transporter" evidence="8">
    <location>
        <begin position="369"/>
        <end position="615"/>
    </location>
</feature>
<dbReference type="GO" id="GO:0016887">
    <property type="term" value="F:ATP hydrolysis activity"/>
    <property type="evidence" value="ECO:0007669"/>
    <property type="project" value="InterPro"/>
</dbReference>
<evidence type="ECO:0000256" key="1">
    <source>
        <dbReference type="ARBA" id="ARBA00004202"/>
    </source>
</evidence>
<comment type="subcellular location">
    <subcellularLocation>
        <location evidence="1">Cell membrane</location>
        <topology evidence="1">Peripheral membrane protein</topology>
    </subcellularLocation>
</comment>
<keyword evidence="6" id="KW-0067">ATP-binding</keyword>
<evidence type="ECO:0000256" key="5">
    <source>
        <dbReference type="ARBA" id="ARBA00022741"/>
    </source>
</evidence>
<keyword evidence="4" id="KW-1003">Cell membrane</keyword>
<dbReference type="FunFam" id="3.40.50.300:FF:000016">
    <property type="entry name" value="Oligopeptide ABC transporter ATP-binding component"/>
    <property type="match status" value="2"/>
</dbReference>
<organism evidence="9 10">
    <name type="scientific">Heyndrickxia shackletonii</name>
    <dbReference type="NCBI Taxonomy" id="157838"/>
    <lineage>
        <taxon>Bacteria</taxon>
        <taxon>Bacillati</taxon>
        <taxon>Bacillota</taxon>
        <taxon>Bacilli</taxon>
        <taxon>Bacillales</taxon>
        <taxon>Bacillaceae</taxon>
        <taxon>Heyndrickxia</taxon>
    </lineage>
</organism>
<dbReference type="InterPro" id="IPR050388">
    <property type="entry name" value="ABC_Ni/Peptide_Import"/>
</dbReference>
<dbReference type="EMBL" id="LJJC01000015">
    <property type="protein sequence ID" value="KQL50411.1"/>
    <property type="molecule type" value="Genomic_DNA"/>
</dbReference>
<gene>
    <name evidence="9" type="ORF">AN964_22365</name>
</gene>
<evidence type="ECO:0000259" key="8">
    <source>
        <dbReference type="PROSITE" id="PS50893"/>
    </source>
</evidence>
<dbReference type="NCBIfam" id="TIGR01727">
    <property type="entry name" value="oligo_HPY"/>
    <property type="match status" value="2"/>
</dbReference>
<accession>A0A0Q3WR35</accession>
<dbReference type="InterPro" id="IPR013563">
    <property type="entry name" value="Oligopep_ABC_C"/>
</dbReference>